<dbReference type="Proteomes" id="UP000321822">
    <property type="component" value="Unassembled WGS sequence"/>
</dbReference>
<evidence type="ECO:0000256" key="7">
    <source>
        <dbReference type="ARBA" id="ARBA00023004"/>
    </source>
</evidence>
<dbReference type="PANTHER" id="PTHR32552">
    <property type="entry name" value="FERRICHROME IRON RECEPTOR-RELATED"/>
    <property type="match status" value="1"/>
</dbReference>
<dbReference type="Pfam" id="PF00593">
    <property type="entry name" value="TonB_dep_Rec_b-barrel"/>
    <property type="match status" value="1"/>
</dbReference>
<protein>
    <submittedName>
        <fullName evidence="19">TonB-dependent receptor</fullName>
    </submittedName>
</protein>
<feature type="short sequence motif" description="TonB C-terminal box" evidence="13">
    <location>
        <begin position="720"/>
        <end position="737"/>
    </location>
</feature>
<evidence type="ECO:0000256" key="15">
    <source>
        <dbReference type="SAM" id="MobiDB-lite"/>
    </source>
</evidence>
<feature type="domain" description="TonB-dependent receptor plug" evidence="18">
    <location>
        <begin position="72"/>
        <end position="173"/>
    </location>
</feature>
<keyword evidence="7" id="KW-0408">Iron</keyword>
<comment type="similarity">
    <text evidence="12 14">Belongs to the TonB-dependent receptor family.</text>
</comment>
<dbReference type="Gene3D" id="2.170.130.10">
    <property type="entry name" value="TonB-dependent receptor, plug domain"/>
    <property type="match status" value="1"/>
</dbReference>
<dbReference type="InterPro" id="IPR012910">
    <property type="entry name" value="Plug_dom"/>
</dbReference>
<dbReference type="InterPro" id="IPR000531">
    <property type="entry name" value="Beta-barrel_TonB"/>
</dbReference>
<feature type="region of interest" description="Disordered" evidence="15">
    <location>
        <begin position="431"/>
        <end position="458"/>
    </location>
</feature>
<keyword evidence="20" id="KW-1185">Reference proteome</keyword>
<dbReference type="PROSITE" id="PS52016">
    <property type="entry name" value="TONB_DEPENDENT_REC_3"/>
    <property type="match status" value="1"/>
</dbReference>
<evidence type="ECO:0000259" key="18">
    <source>
        <dbReference type="Pfam" id="PF07715"/>
    </source>
</evidence>
<evidence type="ECO:0000256" key="13">
    <source>
        <dbReference type="PROSITE-ProRule" id="PRU10144"/>
    </source>
</evidence>
<feature type="compositionally biased region" description="Polar residues" evidence="15">
    <location>
        <begin position="432"/>
        <end position="442"/>
    </location>
</feature>
<dbReference type="InterPro" id="IPR010917">
    <property type="entry name" value="TonB_rcpt_CS"/>
</dbReference>
<accession>A0A5C6QFZ0</accession>
<reference evidence="19 20" key="1">
    <citation type="submission" date="2019-07" db="EMBL/GenBank/DDBJ databases">
        <title>Genomes of sea-ice associated Colwellia species.</title>
        <authorList>
            <person name="Bowman J.P."/>
        </authorList>
    </citation>
    <scope>NUCLEOTIDE SEQUENCE [LARGE SCALE GENOMIC DNA]</scope>
    <source>
        <strain evidence="19 20">ACAM 459</strain>
    </source>
</reference>
<keyword evidence="11 12" id="KW-0998">Cell outer membrane</keyword>
<evidence type="ECO:0000256" key="4">
    <source>
        <dbReference type="ARBA" id="ARBA00022496"/>
    </source>
</evidence>
<comment type="caution">
    <text evidence="19">The sequence shown here is derived from an EMBL/GenBank/DDBJ whole genome shotgun (WGS) entry which is preliminary data.</text>
</comment>
<evidence type="ECO:0000256" key="2">
    <source>
        <dbReference type="ARBA" id="ARBA00022448"/>
    </source>
</evidence>
<dbReference type="CDD" id="cd01347">
    <property type="entry name" value="ligand_gated_channel"/>
    <property type="match status" value="1"/>
</dbReference>
<evidence type="ECO:0000256" key="9">
    <source>
        <dbReference type="ARBA" id="ARBA00023077"/>
    </source>
</evidence>
<keyword evidence="2 12" id="KW-0813">Transport</keyword>
<keyword evidence="10 12" id="KW-0472">Membrane</keyword>
<evidence type="ECO:0000259" key="17">
    <source>
        <dbReference type="Pfam" id="PF00593"/>
    </source>
</evidence>
<evidence type="ECO:0000256" key="12">
    <source>
        <dbReference type="PROSITE-ProRule" id="PRU01360"/>
    </source>
</evidence>
<evidence type="ECO:0000256" key="8">
    <source>
        <dbReference type="ARBA" id="ARBA00023065"/>
    </source>
</evidence>
<dbReference type="InterPro" id="IPR039426">
    <property type="entry name" value="TonB-dep_rcpt-like"/>
</dbReference>
<keyword evidence="4" id="KW-0410">Iron transport</keyword>
<keyword evidence="6 16" id="KW-0732">Signal</keyword>
<evidence type="ECO:0000256" key="1">
    <source>
        <dbReference type="ARBA" id="ARBA00004571"/>
    </source>
</evidence>
<feature type="chain" id="PRO_5023125448" evidence="16">
    <location>
        <begin position="33"/>
        <end position="737"/>
    </location>
</feature>
<keyword evidence="8" id="KW-0406">Ion transport</keyword>
<evidence type="ECO:0000256" key="16">
    <source>
        <dbReference type="SAM" id="SignalP"/>
    </source>
</evidence>
<evidence type="ECO:0000256" key="6">
    <source>
        <dbReference type="ARBA" id="ARBA00022729"/>
    </source>
</evidence>
<dbReference type="EMBL" id="VOLT01000005">
    <property type="protein sequence ID" value="TWX67944.1"/>
    <property type="molecule type" value="Genomic_DNA"/>
</dbReference>
<dbReference type="AlphaFoldDB" id="A0A5C6QFZ0"/>
<proteinExistence type="inferred from homology"/>
<name>A0A5C6QFZ0_9GAMM</name>
<dbReference type="InterPro" id="IPR037066">
    <property type="entry name" value="Plug_dom_sf"/>
</dbReference>
<keyword evidence="9 14" id="KW-0798">TonB box</keyword>
<feature type="signal peptide" evidence="16">
    <location>
        <begin position="1"/>
        <end position="32"/>
    </location>
</feature>
<dbReference type="Pfam" id="PF07715">
    <property type="entry name" value="Plug"/>
    <property type="match status" value="1"/>
</dbReference>
<dbReference type="InterPro" id="IPR036942">
    <property type="entry name" value="Beta-barrel_TonB_sf"/>
</dbReference>
<dbReference type="Gene3D" id="2.40.170.20">
    <property type="entry name" value="TonB-dependent receptor, beta-barrel domain"/>
    <property type="match status" value="1"/>
</dbReference>
<keyword evidence="5 12" id="KW-0812">Transmembrane</keyword>
<organism evidence="19 20">
    <name type="scientific">Colwellia demingiae</name>
    <dbReference type="NCBI Taxonomy" id="89401"/>
    <lineage>
        <taxon>Bacteria</taxon>
        <taxon>Pseudomonadati</taxon>
        <taxon>Pseudomonadota</taxon>
        <taxon>Gammaproteobacteria</taxon>
        <taxon>Alteromonadales</taxon>
        <taxon>Colwelliaceae</taxon>
        <taxon>Colwellia</taxon>
    </lineage>
</organism>
<evidence type="ECO:0000256" key="11">
    <source>
        <dbReference type="ARBA" id="ARBA00023237"/>
    </source>
</evidence>
<dbReference type="PANTHER" id="PTHR32552:SF68">
    <property type="entry name" value="FERRICHROME OUTER MEMBRANE TRANSPORTER_PHAGE RECEPTOR"/>
    <property type="match status" value="1"/>
</dbReference>
<keyword evidence="3 12" id="KW-1134">Transmembrane beta strand</keyword>
<dbReference type="GO" id="GO:0015344">
    <property type="term" value="F:siderophore uptake transmembrane transporter activity"/>
    <property type="evidence" value="ECO:0007669"/>
    <property type="project" value="TreeGrafter"/>
</dbReference>
<gene>
    <name evidence="19" type="ORF">ESZ36_11720</name>
</gene>
<dbReference type="SUPFAM" id="SSF56935">
    <property type="entry name" value="Porins"/>
    <property type="match status" value="1"/>
</dbReference>
<evidence type="ECO:0000256" key="10">
    <source>
        <dbReference type="ARBA" id="ARBA00023136"/>
    </source>
</evidence>
<dbReference type="OrthoDB" id="127311at2"/>
<dbReference type="GO" id="GO:0009279">
    <property type="term" value="C:cell outer membrane"/>
    <property type="evidence" value="ECO:0007669"/>
    <property type="project" value="UniProtKB-SubCell"/>
</dbReference>
<comment type="subcellular location">
    <subcellularLocation>
        <location evidence="1 12">Cell outer membrane</location>
        <topology evidence="1 12">Multi-pass membrane protein</topology>
    </subcellularLocation>
</comment>
<evidence type="ECO:0000313" key="20">
    <source>
        <dbReference type="Proteomes" id="UP000321822"/>
    </source>
</evidence>
<dbReference type="PROSITE" id="PS01156">
    <property type="entry name" value="TONB_DEPENDENT_REC_2"/>
    <property type="match status" value="1"/>
</dbReference>
<feature type="domain" description="TonB-dependent receptor-like beta-barrel" evidence="17">
    <location>
        <begin position="276"/>
        <end position="706"/>
    </location>
</feature>
<keyword evidence="19" id="KW-0675">Receptor</keyword>
<evidence type="ECO:0000313" key="19">
    <source>
        <dbReference type="EMBL" id="TWX67944.1"/>
    </source>
</evidence>
<evidence type="ECO:0000256" key="5">
    <source>
        <dbReference type="ARBA" id="ARBA00022692"/>
    </source>
</evidence>
<evidence type="ECO:0000256" key="14">
    <source>
        <dbReference type="RuleBase" id="RU003357"/>
    </source>
</evidence>
<evidence type="ECO:0000256" key="3">
    <source>
        <dbReference type="ARBA" id="ARBA00022452"/>
    </source>
</evidence>
<sequence>MNNKMINNKILNMKKVSLGTVLISSLVNQVSAQDVPDIGYESDTIEHIAVSGRPMSDIDKPSTAATKMDVSIKDTGRSMMELDADDLKMRALQDVREAFNYVAGFRANGPADRTYIARGFSTSIDNVMVDGLRSLQGGEGGTGSKLPSTFNAENTTFLRGPEAILYGAGVAGGLINITSKKPQTTARTSIGLNNRSYASSDTGNFKRNDTSFNLDSTGPITDESVLYRVLAQYTPSGDHFQDGREIEELLFDAALSFELGENTTILPRFERTDRKRTGGSGYADGVFESTFASGEVTTYGKPINRGKYYGSPIDKGENESTSTSVLIKHQIAEDWKLAANFRHNETTSNALDLYISDSSALENEVGKDLVNRKWVYSAGDDSYNLFDINFEGKVETGSIKHHLLAGYNYRDMDIKFARSFQDSADAVGKNPISASNPDQQVTGPIPDGLVDSPAKPRTQTDTNIYLKDRISIGNTTIAAGLAYVKQDQEELSSGETIASSFDDTLWDLGVVQKINSDINVFATYSRAYEPVKGRYIVEYGNGKIDYKPVEGNNYELGIKGDLLNNNLTAAVTLFALDRSNSTKFNRGDDGWELLQLDGKSFESKGVEVDAAMYFTPKFNSSLSYAYTDAHDTVGDDKGVQSNNTPKHAVSLWNNYTFDKNISFALGLRYESERNDGDYKIKSYFEADVGAYYKADDWDAALVVNNVLDKNRVEAGANWVTVQPNTPRAVNLSLNYHF</sequence>